<sequence>MAPAIRQMHRGMHRLMTSERLHAEACRRMRTKKPLYEPAGTCNNLVTPPAVLHNLAGLGQGSPMDQSEDTEAAQLPAVIEECTI</sequence>
<accession>A0ACB6QK29</accession>
<protein>
    <submittedName>
        <fullName evidence="1">Uncharacterized protein</fullName>
    </submittedName>
</protein>
<proteinExistence type="predicted"/>
<organism evidence="1 2">
    <name type="scientific">Lindgomyces ingoldianus</name>
    <dbReference type="NCBI Taxonomy" id="673940"/>
    <lineage>
        <taxon>Eukaryota</taxon>
        <taxon>Fungi</taxon>
        <taxon>Dikarya</taxon>
        <taxon>Ascomycota</taxon>
        <taxon>Pezizomycotina</taxon>
        <taxon>Dothideomycetes</taxon>
        <taxon>Pleosporomycetidae</taxon>
        <taxon>Pleosporales</taxon>
        <taxon>Lindgomycetaceae</taxon>
        <taxon>Lindgomyces</taxon>
    </lineage>
</organism>
<dbReference type="EMBL" id="MU003521">
    <property type="protein sequence ID" value="KAF2467374.1"/>
    <property type="molecule type" value="Genomic_DNA"/>
</dbReference>
<comment type="caution">
    <text evidence="1">The sequence shown here is derived from an EMBL/GenBank/DDBJ whole genome shotgun (WGS) entry which is preliminary data.</text>
</comment>
<reference evidence="1" key="1">
    <citation type="journal article" date="2020" name="Stud. Mycol.">
        <title>101 Dothideomycetes genomes: a test case for predicting lifestyles and emergence of pathogens.</title>
        <authorList>
            <person name="Haridas S."/>
            <person name="Albert R."/>
            <person name="Binder M."/>
            <person name="Bloem J."/>
            <person name="Labutti K."/>
            <person name="Salamov A."/>
            <person name="Andreopoulos B."/>
            <person name="Baker S."/>
            <person name="Barry K."/>
            <person name="Bills G."/>
            <person name="Bluhm B."/>
            <person name="Cannon C."/>
            <person name="Castanera R."/>
            <person name="Culley D."/>
            <person name="Daum C."/>
            <person name="Ezra D."/>
            <person name="Gonzalez J."/>
            <person name="Henrissat B."/>
            <person name="Kuo A."/>
            <person name="Liang C."/>
            <person name="Lipzen A."/>
            <person name="Lutzoni F."/>
            <person name="Magnuson J."/>
            <person name="Mondo S."/>
            <person name="Nolan M."/>
            <person name="Ohm R."/>
            <person name="Pangilinan J."/>
            <person name="Park H.-J."/>
            <person name="Ramirez L."/>
            <person name="Alfaro M."/>
            <person name="Sun H."/>
            <person name="Tritt A."/>
            <person name="Yoshinaga Y."/>
            <person name="Zwiers L.-H."/>
            <person name="Turgeon B."/>
            <person name="Goodwin S."/>
            <person name="Spatafora J."/>
            <person name="Crous P."/>
            <person name="Grigoriev I."/>
        </authorList>
    </citation>
    <scope>NUCLEOTIDE SEQUENCE</scope>
    <source>
        <strain evidence="1">ATCC 200398</strain>
    </source>
</reference>
<dbReference type="Proteomes" id="UP000799755">
    <property type="component" value="Unassembled WGS sequence"/>
</dbReference>
<evidence type="ECO:0000313" key="2">
    <source>
        <dbReference type="Proteomes" id="UP000799755"/>
    </source>
</evidence>
<name>A0ACB6QK29_9PLEO</name>
<evidence type="ECO:0000313" key="1">
    <source>
        <dbReference type="EMBL" id="KAF2467374.1"/>
    </source>
</evidence>
<gene>
    <name evidence="1" type="ORF">BDR25DRAFT_358909</name>
</gene>
<keyword evidence="2" id="KW-1185">Reference proteome</keyword>